<keyword evidence="4" id="KW-1185">Reference proteome</keyword>
<dbReference type="Proteomes" id="UP000576082">
    <property type="component" value="Unassembled WGS sequence"/>
</dbReference>
<protein>
    <submittedName>
        <fullName evidence="3">DUF4251 domain-containing protein</fullName>
    </submittedName>
</protein>
<sequence length="205" mass="22965">MNTTVFKNYIIALSLILGFSFTSFAQEDTSTLSKKEQKALKKEQKKKAKEEKKAQAEAYEKLQHEQALAAIDSQQFVLEANQLYDRRGRTVNVQSNINFIKVQKDVGVLQIGSANLVGWNGVGGITVDGRISDWKVKKDDKNSRTTVSFNIMGSMLVARVVYDLDGTGNYCNVRIDGVFSASQLKMRGMLVPNNMSTTYEGMIRY</sequence>
<dbReference type="Gene3D" id="2.40.128.410">
    <property type="match status" value="1"/>
</dbReference>
<dbReference type="Pfam" id="PF14059">
    <property type="entry name" value="DUF4251"/>
    <property type="match status" value="1"/>
</dbReference>
<keyword evidence="2" id="KW-0732">Signal</keyword>
<accession>A0A7X9NZQ3</accession>
<evidence type="ECO:0000256" key="2">
    <source>
        <dbReference type="SAM" id="SignalP"/>
    </source>
</evidence>
<keyword evidence="1" id="KW-0175">Coiled coil</keyword>
<feature type="chain" id="PRO_5030771576" evidence="2">
    <location>
        <begin position="26"/>
        <end position="205"/>
    </location>
</feature>
<organism evidence="3 4">
    <name type="scientific">Flammeovirga aprica JL-4</name>
    <dbReference type="NCBI Taxonomy" id="694437"/>
    <lineage>
        <taxon>Bacteria</taxon>
        <taxon>Pseudomonadati</taxon>
        <taxon>Bacteroidota</taxon>
        <taxon>Cytophagia</taxon>
        <taxon>Cytophagales</taxon>
        <taxon>Flammeovirgaceae</taxon>
        <taxon>Flammeovirga</taxon>
    </lineage>
</organism>
<evidence type="ECO:0000313" key="4">
    <source>
        <dbReference type="Proteomes" id="UP000576082"/>
    </source>
</evidence>
<gene>
    <name evidence="3" type="ORF">HHU12_02910</name>
</gene>
<proteinExistence type="predicted"/>
<dbReference type="EMBL" id="JABANE010000005">
    <property type="protein sequence ID" value="NME66906.1"/>
    <property type="molecule type" value="Genomic_DNA"/>
</dbReference>
<name>A0A7X9NZQ3_9BACT</name>
<reference evidence="3 4" key="1">
    <citation type="submission" date="2020-04" db="EMBL/GenBank/DDBJ databases">
        <title>Flammeovirga sp. SR4, a novel species isolated from seawater.</title>
        <authorList>
            <person name="Wang X."/>
        </authorList>
    </citation>
    <scope>NUCLEOTIDE SEQUENCE [LARGE SCALE GENOMIC DNA]</scope>
    <source>
        <strain evidence="3 4">ATCC 23126</strain>
    </source>
</reference>
<dbReference type="AlphaFoldDB" id="A0A7X9NZQ3"/>
<feature type="coiled-coil region" evidence="1">
    <location>
        <begin position="32"/>
        <end position="65"/>
    </location>
</feature>
<evidence type="ECO:0000313" key="3">
    <source>
        <dbReference type="EMBL" id="NME66906.1"/>
    </source>
</evidence>
<dbReference type="RefSeq" id="WP_169654834.1">
    <property type="nucleotide sequence ID" value="NZ_JABANE010000005.1"/>
</dbReference>
<feature type="signal peptide" evidence="2">
    <location>
        <begin position="1"/>
        <end position="25"/>
    </location>
</feature>
<evidence type="ECO:0000256" key="1">
    <source>
        <dbReference type="SAM" id="Coils"/>
    </source>
</evidence>
<dbReference type="InterPro" id="IPR025347">
    <property type="entry name" value="DUF4251"/>
</dbReference>
<comment type="caution">
    <text evidence="3">The sequence shown here is derived from an EMBL/GenBank/DDBJ whole genome shotgun (WGS) entry which is preliminary data.</text>
</comment>